<dbReference type="KEGG" id="kba:A0U89_14910"/>
<evidence type="ECO:0000256" key="1">
    <source>
        <dbReference type="SAM" id="Phobius"/>
    </source>
</evidence>
<keyword evidence="2" id="KW-0614">Plasmid</keyword>
<keyword evidence="1" id="KW-0812">Transmembrane</keyword>
<sequence length="66" mass="7481">MTEQSSEEEKSRPSKLSVSRRPTICLFGGRGILVIAHPTFTWLLLKVAILIVYSDFERGDLLTLIF</sequence>
<reference evidence="2 3" key="1">
    <citation type="journal article" date="2016" name="Microb. Cell Fact.">
        <title>Dissection of exopolysaccharide biosynthesis in Kozakia baliensis.</title>
        <authorList>
            <person name="Brandt J.U."/>
            <person name="Jakob F."/>
            <person name="Behr J."/>
            <person name="Geissler A.J."/>
            <person name="Vogel R.F."/>
        </authorList>
    </citation>
    <scope>NUCLEOTIDE SEQUENCE [LARGE SCALE GENOMIC DNA]</scope>
    <source>
        <strain evidence="2 3">DSM 14400</strain>
        <plasmid evidence="3">Plasmid pkb14400_1</plasmid>
    </source>
</reference>
<gene>
    <name evidence="2" type="ORF">A0U89_14910</name>
</gene>
<proteinExistence type="predicted"/>
<dbReference type="Proteomes" id="UP000179145">
    <property type="component" value="Plasmid pKB14400_1"/>
</dbReference>
<keyword evidence="3" id="KW-1185">Reference proteome</keyword>
<geneLocation type="plasmid" evidence="3">
    <name>pkb14400_1</name>
</geneLocation>
<feature type="transmembrane region" description="Helical" evidence="1">
    <location>
        <begin position="31"/>
        <end position="53"/>
    </location>
</feature>
<name>A0A1D8UY45_9PROT</name>
<evidence type="ECO:0000313" key="3">
    <source>
        <dbReference type="Proteomes" id="UP000179145"/>
    </source>
</evidence>
<evidence type="ECO:0000313" key="2">
    <source>
        <dbReference type="EMBL" id="AOX18575.1"/>
    </source>
</evidence>
<dbReference type="AlphaFoldDB" id="A0A1D8UY45"/>
<dbReference type="EMBL" id="CP014675">
    <property type="protein sequence ID" value="AOX18575.1"/>
    <property type="molecule type" value="Genomic_DNA"/>
</dbReference>
<protein>
    <submittedName>
        <fullName evidence="2">Uncharacterized protein</fullName>
    </submittedName>
</protein>
<keyword evidence="1" id="KW-0472">Membrane</keyword>
<keyword evidence="1" id="KW-1133">Transmembrane helix</keyword>
<organism evidence="2 3">
    <name type="scientific">Kozakia baliensis</name>
    <dbReference type="NCBI Taxonomy" id="153496"/>
    <lineage>
        <taxon>Bacteria</taxon>
        <taxon>Pseudomonadati</taxon>
        <taxon>Pseudomonadota</taxon>
        <taxon>Alphaproteobacteria</taxon>
        <taxon>Acetobacterales</taxon>
        <taxon>Acetobacteraceae</taxon>
        <taxon>Kozakia</taxon>
    </lineage>
</organism>
<accession>A0A1D8UY45</accession>